<accession>A0A518EVP9</accession>
<dbReference type="AlphaFoldDB" id="A0A518EVP9"/>
<proteinExistence type="predicted"/>
<sequence length="127" mass="14552">MAKRRIEVKIKTYGIHSHWEPETKELPRVREFTTRVPAFVGIEFGFVANVKGAKNQKLTYCIEHPGILDAAGQPRPPFDGVVHVQTQDWDFYLGDTIWEPVADKLGPWRMWLALGGKVVAEKTFELF</sequence>
<protein>
    <recommendedName>
        <fullName evidence="1">DUF3859 domain-containing protein</fullName>
    </recommendedName>
</protein>
<dbReference type="RefSeq" id="WP_145200292.1">
    <property type="nucleotide sequence ID" value="NZ_CP036434.1"/>
</dbReference>
<keyword evidence="3" id="KW-1185">Reference proteome</keyword>
<dbReference type="Proteomes" id="UP000320390">
    <property type="component" value="Chromosome"/>
</dbReference>
<dbReference type="EMBL" id="CP036434">
    <property type="protein sequence ID" value="QDV08144.1"/>
    <property type="molecule type" value="Genomic_DNA"/>
</dbReference>
<evidence type="ECO:0000313" key="3">
    <source>
        <dbReference type="Proteomes" id="UP000320390"/>
    </source>
</evidence>
<dbReference type="Gene3D" id="2.60.40.2390">
    <property type="match status" value="1"/>
</dbReference>
<evidence type="ECO:0000313" key="2">
    <source>
        <dbReference type="EMBL" id="QDV08144.1"/>
    </source>
</evidence>
<dbReference type="InterPro" id="IPR024331">
    <property type="entry name" value="DUF3859"/>
</dbReference>
<organism evidence="2 3">
    <name type="scientific">Saltatorellus ferox</name>
    <dbReference type="NCBI Taxonomy" id="2528018"/>
    <lineage>
        <taxon>Bacteria</taxon>
        <taxon>Pseudomonadati</taxon>
        <taxon>Planctomycetota</taxon>
        <taxon>Planctomycetia</taxon>
        <taxon>Planctomycetia incertae sedis</taxon>
        <taxon>Saltatorellus</taxon>
    </lineage>
</organism>
<feature type="domain" description="DUF3859" evidence="1">
    <location>
        <begin position="5"/>
        <end position="125"/>
    </location>
</feature>
<dbReference type="Pfam" id="PF12975">
    <property type="entry name" value="DUF3859"/>
    <property type="match status" value="1"/>
</dbReference>
<evidence type="ECO:0000259" key="1">
    <source>
        <dbReference type="Pfam" id="PF12975"/>
    </source>
</evidence>
<reference evidence="2 3" key="1">
    <citation type="submission" date="2019-02" db="EMBL/GenBank/DDBJ databases">
        <title>Deep-cultivation of Planctomycetes and their phenomic and genomic characterization uncovers novel biology.</title>
        <authorList>
            <person name="Wiegand S."/>
            <person name="Jogler M."/>
            <person name="Boedeker C."/>
            <person name="Pinto D."/>
            <person name="Vollmers J."/>
            <person name="Rivas-Marin E."/>
            <person name="Kohn T."/>
            <person name="Peeters S.H."/>
            <person name="Heuer A."/>
            <person name="Rast P."/>
            <person name="Oberbeckmann S."/>
            <person name="Bunk B."/>
            <person name="Jeske O."/>
            <person name="Meyerdierks A."/>
            <person name="Storesund J.E."/>
            <person name="Kallscheuer N."/>
            <person name="Luecker S."/>
            <person name="Lage O.M."/>
            <person name="Pohl T."/>
            <person name="Merkel B.J."/>
            <person name="Hornburger P."/>
            <person name="Mueller R.-W."/>
            <person name="Bruemmer F."/>
            <person name="Labrenz M."/>
            <person name="Spormann A.M."/>
            <person name="Op den Camp H."/>
            <person name="Overmann J."/>
            <person name="Amann R."/>
            <person name="Jetten M.S.M."/>
            <person name="Mascher T."/>
            <person name="Medema M.H."/>
            <person name="Devos D.P."/>
            <person name="Kaster A.-K."/>
            <person name="Ovreas L."/>
            <person name="Rohde M."/>
            <person name="Galperin M.Y."/>
            <person name="Jogler C."/>
        </authorList>
    </citation>
    <scope>NUCLEOTIDE SEQUENCE [LARGE SCALE GENOMIC DNA]</scope>
    <source>
        <strain evidence="2 3">Poly30</strain>
    </source>
</reference>
<dbReference type="OrthoDB" id="9789349at2"/>
<gene>
    <name evidence="2" type="ORF">Poly30_36800</name>
</gene>
<name>A0A518EVP9_9BACT</name>